<dbReference type="EMBL" id="JARKHS020005625">
    <property type="protein sequence ID" value="KAK8783370.1"/>
    <property type="molecule type" value="Genomic_DNA"/>
</dbReference>
<accession>A0AAQ4F870</accession>
<comment type="caution">
    <text evidence="3">The sequence shown here is derived from an EMBL/GenBank/DDBJ whole genome shotgun (WGS) entry which is preliminary data.</text>
</comment>
<evidence type="ECO:0000313" key="3">
    <source>
        <dbReference type="EMBL" id="KAK8783370.1"/>
    </source>
</evidence>
<keyword evidence="4" id="KW-1185">Reference proteome</keyword>
<feature type="transmembrane region" description="Helical" evidence="2">
    <location>
        <begin position="51"/>
        <end position="69"/>
    </location>
</feature>
<organism evidence="3 4">
    <name type="scientific">Amblyomma americanum</name>
    <name type="common">Lone star tick</name>
    <dbReference type="NCBI Taxonomy" id="6943"/>
    <lineage>
        <taxon>Eukaryota</taxon>
        <taxon>Metazoa</taxon>
        <taxon>Ecdysozoa</taxon>
        <taxon>Arthropoda</taxon>
        <taxon>Chelicerata</taxon>
        <taxon>Arachnida</taxon>
        <taxon>Acari</taxon>
        <taxon>Parasitiformes</taxon>
        <taxon>Ixodida</taxon>
        <taxon>Ixodoidea</taxon>
        <taxon>Ixodidae</taxon>
        <taxon>Amblyomminae</taxon>
        <taxon>Amblyomma</taxon>
    </lineage>
</organism>
<reference evidence="3 4" key="1">
    <citation type="journal article" date="2023" name="Arcadia Sci">
        <title>De novo assembly of a long-read Amblyomma americanum tick genome.</title>
        <authorList>
            <person name="Chou S."/>
            <person name="Poskanzer K.E."/>
            <person name="Rollins M."/>
            <person name="Thuy-Boun P.S."/>
        </authorList>
    </citation>
    <scope>NUCLEOTIDE SEQUENCE [LARGE SCALE GENOMIC DNA]</scope>
    <source>
        <strain evidence="3">F_SG_1</strain>
        <tissue evidence="3">Salivary glands</tissue>
    </source>
</reference>
<protein>
    <submittedName>
        <fullName evidence="3">Uncharacterized protein</fullName>
    </submittedName>
</protein>
<keyword evidence="2" id="KW-0472">Membrane</keyword>
<dbReference type="Proteomes" id="UP001321473">
    <property type="component" value="Unassembled WGS sequence"/>
</dbReference>
<keyword evidence="2" id="KW-0812">Transmembrane</keyword>
<proteinExistence type="predicted"/>
<name>A0AAQ4F870_AMBAM</name>
<evidence type="ECO:0000256" key="1">
    <source>
        <dbReference type="SAM" id="MobiDB-lite"/>
    </source>
</evidence>
<gene>
    <name evidence="3" type="ORF">V5799_010265</name>
</gene>
<evidence type="ECO:0000256" key="2">
    <source>
        <dbReference type="SAM" id="Phobius"/>
    </source>
</evidence>
<feature type="region of interest" description="Disordered" evidence="1">
    <location>
        <begin position="1"/>
        <end position="28"/>
    </location>
</feature>
<evidence type="ECO:0000313" key="4">
    <source>
        <dbReference type="Proteomes" id="UP001321473"/>
    </source>
</evidence>
<sequence>MAEAAQFEAEEVTKVRGNKSSSEKPDSLELTRKKLLHKEEPERLFACTRTFSAALVTFLLALLLVAYVAGRASWRRRKGCRLRSGIYHNPDGCRHSRVDHDVRRWHRQYHRWR</sequence>
<keyword evidence="2" id="KW-1133">Transmembrane helix</keyword>
<dbReference type="AlphaFoldDB" id="A0AAQ4F870"/>